<dbReference type="PANTHER" id="PTHR21561">
    <property type="entry name" value="INO80 COMPLEX SUBUNIT B"/>
    <property type="match status" value="1"/>
</dbReference>
<keyword evidence="4" id="KW-1185">Reference proteome</keyword>
<feature type="compositionally biased region" description="Polar residues" evidence="1">
    <location>
        <begin position="91"/>
        <end position="101"/>
    </location>
</feature>
<feature type="compositionally biased region" description="Basic residues" evidence="1">
    <location>
        <begin position="360"/>
        <end position="371"/>
    </location>
</feature>
<proteinExistence type="predicted"/>
<organism evidence="3 4">
    <name type="scientific">Lepraria finkii</name>
    <dbReference type="NCBI Taxonomy" id="1340010"/>
    <lineage>
        <taxon>Eukaryota</taxon>
        <taxon>Fungi</taxon>
        <taxon>Dikarya</taxon>
        <taxon>Ascomycota</taxon>
        <taxon>Pezizomycotina</taxon>
        <taxon>Lecanoromycetes</taxon>
        <taxon>OSLEUM clade</taxon>
        <taxon>Lecanoromycetidae</taxon>
        <taxon>Lecanorales</taxon>
        <taxon>Lecanorineae</taxon>
        <taxon>Stereocaulaceae</taxon>
        <taxon>Lepraria</taxon>
    </lineage>
</organism>
<feature type="domain" description="INO80 complex subunit B-like conserved region" evidence="2">
    <location>
        <begin position="329"/>
        <end position="420"/>
    </location>
</feature>
<name>A0ABR4BIR4_9LECA</name>
<feature type="compositionally biased region" description="Acidic residues" evidence="1">
    <location>
        <begin position="133"/>
        <end position="207"/>
    </location>
</feature>
<dbReference type="Proteomes" id="UP001590951">
    <property type="component" value="Unassembled WGS sequence"/>
</dbReference>
<feature type="compositionally biased region" description="Low complexity" evidence="1">
    <location>
        <begin position="49"/>
        <end position="61"/>
    </location>
</feature>
<feature type="compositionally biased region" description="Polar residues" evidence="1">
    <location>
        <begin position="283"/>
        <end position="292"/>
    </location>
</feature>
<dbReference type="InterPro" id="IPR006880">
    <property type="entry name" value="INO80B_C"/>
</dbReference>
<dbReference type="Pfam" id="PF04795">
    <property type="entry name" value="PAPA-1"/>
    <property type="match status" value="1"/>
</dbReference>
<feature type="compositionally biased region" description="Basic and acidic residues" evidence="1">
    <location>
        <begin position="325"/>
        <end position="356"/>
    </location>
</feature>
<evidence type="ECO:0000313" key="3">
    <source>
        <dbReference type="EMBL" id="KAL2055808.1"/>
    </source>
</evidence>
<evidence type="ECO:0000313" key="4">
    <source>
        <dbReference type="Proteomes" id="UP001590951"/>
    </source>
</evidence>
<comment type="caution">
    <text evidence="3">The sequence shown here is derived from an EMBL/GenBank/DDBJ whole genome shotgun (WGS) entry which is preliminary data.</text>
</comment>
<gene>
    <name evidence="3" type="ORF">ABVK25_004052</name>
</gene>
<sequence>MTDRPNKRHRSESHGKGAIFGKVPSNNSAKDSANTAPAAAPVSTRPRRAASGATASGSIGIVTRDEANSPDDAKKALRLTVKVPSSKLREATSNTRPTSRGNAAAQLRDSLTTGEIVSGPRASRANKKYVVESESDEEDDEEDEDVDASVDDVEDGGDEEEQEQQEEEEQIGGPEESSDEEADEEDEDVDADADVDADGDVEMDDDADNGRPLPSQSPVLKVKGPAAKPTVTVTPAQDAKIKSVEAKEMEMDDDDEELSDLSEDDEEEGEDIDEMDQDDDSRSPGSRASTPDVSKMTKRQRSRLDQVMGSDFLQLPMEPQTKKHLTAEEHAMRRAEMARRRKNLSEKRNEEEKMDTINRLLKKQAPKRRGKISAAEINAQEHGDESPQEMQEEEIPPANPVYVRWISDKNGCRIGVPGEWFGQPVGSIFGERKMVEEVEG</sequence>
<dbReference type="SMART" id="SM01406">
    <property type="entry name" value="PAPA-1"/>
    <property type="match status" value="1"/>
</dbReference>
<feature type="compositionally biased region" description="Basic residues" evidence="1">
    <location>
        <begin position="1"/>
        <end position="11"/>
    </location>
</feature>
<protein>
    <recommendedName>
        <fullName evidence="2">INO80 complex subunit B-like conserved region domain-containing protein</fullName>
    </recommendedName>
</protein>
<evidence type="ECO:0000259" key="2">
    <source>
        <dbReference type="SMART" id="SM01406"/>
    </source>
</evidence>
<feature type="compositionally biased region" description="Basic and acidic residues" evidence="1">
    <location>
        <begin position="239"/>
        <end position="249"/>
    </location>
</feature>
<reference evidence="3 4" key="1">
    <citation type="submission" date="2024-09" db="EMBL/GenBank/DDBJ databases">
        <title>Rethinking Asexuality: The Enigmatic Case of Functional Sexual Genes in Lepraria (Stereocaulaceae).</title>
        <authorList>
            <person name="Doellman M."/>
            <person name="Sun Y."/>
            <person name="Barcenas-Pena A."/>
            <person name="Lumbsch H.T."/>
            <person name="Grewe F."/>
        </authorList>
    </citation>
    <scope>NUCLEOTIDE SEQUENCE [LARGE SCALE GENOMIC DNA]</scope>
    <source>
        <strain evidence="3 4">Grewe 0041</strain>
    </source>
</reference>
<dbReference type="EMBL" id="JBHFEH010000010">
    <property type="protein sequence ID" value="KAL2055808.1"/>
    <property type="molecule type" value="Genomic_DNA"/>
</dbReference>
<feature type="compositionally biased region" description="Polar residues" evidence="1">
    <location>
        <begin position="24"/>
        <end position="35"/>
    </location>
</feature>
<feature type="region of interest" description="Disordered" evidence="1">
    <location>
        <begin position="1"/>
        <end position="394"/>
    </location>
</feature>
<dbReference type="PANTHER" id="PTHR21561:SF12">
    <property type="entry name" value="INO80 COMPLEX SUBUNIT B"/>
    <property type="match status" value="1"/>
</dbReference>
<feature type="compositionally biased region" description="Basic and acidic residues" evidence="1">
    <location>
        <begin position="63"/>
        <end position="75"/>
    </location>
</feature>
<feature type="compositionally biased region" description="Acidic residues" evidence="1">
    <location>
        <begin position="250"/>
        <end position="279"/>
    </location>
</feature>
<evidence type="ECO:0000256" key="1">
    <source>
        <dbReference type="SAM" id="MobiDB-lite"/>
    </source>
</evidence>
<accession>A0ABR4BIR4</accession>
<dbReference type="InterPro" id="IPR029523">
    <property type="entry name" value="INO80B/Ies2"/>
</dbReference>